<evidence type="ECO:0000313" key="2">
    <source>
        <dbReference type="Proteomes" id="UP001062846"/>
    </source>
</evidence>
<accession>A0ACC0Q1I6</accession>
<name>A0ACC0Q1I6_RHOML</name>
<organism evidence="1 2">
    <name type="scientific">Rhododendron molle</name>
    <name type="common">Chinese azalea</name>
    <name type="synonym">Azalea mollis</name>
    <dbReference type="NCBI Taxonomy" id="49168"/>
    <lineage>
        <taxon>Eukaryota</taxon>
        <taxon>Viridiplantae</taxon>
        <taxon>Streptophyta</taxon>
        <taxon>Embryophyta</taxon>
        <taxon>Tracheophyta</taxon>
        <taxon>Spermatophyta</taxon>
        <taxon>Magnoliopsida</taxon>
        <taxon>eudicotyledons</taxon>
        <taxon>Gunneridae</taxon>
        <taxon>Pentapetalae</taxon>
        <taxon>asterids</taxon>
        <taxon>Ericales</taxon>
        <taxon>Ericaceae</taxon>
        <taxon>Ericoideae</taxon>
        <taxon>Rhodoreae</taxon>
        <taxon>Rhododendron</taxon>
    </lineage>
</organism>
<dbReference type="Proteomes" id="UP001062846">
    <property type="component" value="Chromosome 1"/>
</dbReference>
<dbReference type="EMBL" id="CM046388">
    <property type="protein sequence ID" value="KAI8571590.1"/>
    <property type="molecule type" value="Genomic_DNA"/>
</dbReference>
<sequence>MASDLGFSVVTFESDCKILINCINEPKSSCPWEIAALIDDIKSWASSRQLSFVWCCQEQNRSAHWLASNCLNRKILVNSGCIPPGLRSLLDRDSLSL</sequence>
<gene>
    <name evidence="1" type="ORF">RHMOL_Rhmol01G0131800</name>
</gene>
<proteinExistence type="predicted"/>
<comment type="caution">
    <text evidence="1">The sequence shown here is derived from an EMBL/GenBank/DDBJ whole genome shotgun (WGS) entry which is preliminary data.</text>
</comment>
<keyword evidence="2" id="KW-1185">Reference proteome</keyword>
<protein>
    <submittedName>
        <fullName evidence="1">Uncharacterized protein</fullName>
    </submittedName>
</protein>
<reference evidence="1" key="1">
    <citation type="submission" date="2022-02" db="EMBL/GenBank/DDBJ databases">
        <title>Plant Genome Project.</title>
        <authorList>
            <person name="Zhang R.-G."/>
        </authorList>
    </citation>
    <scope>NUCLEOTIDE SEQUENCE</scope>
    <source>
        <strain evidence="1">AT1</strain>
    </source>
</reference>
<evidence type="ECO:0000313" key="1">
    <source>
        <dbReference type="EMBL" id="KAI8571590.1"/>
    </source>
</evidence>